<proteinExistence type="predicted"/>
<organism evidence="1 2">
    <name type="scientific">Niallia oryzisoli</name>
    <dbReference type="NCBI Taxonomy" id="1737571"/>
    <lineage>
        <taxon>Bacteria</taxon>
        <taxon>Bacillati</taxon>
        <taxon>Bacillota</taxon>
        <taxon>Bacilli</taxon>
        <taxon>Bacillales</taxon>
        <taxon>Bacillaceae</taxon>
        <taxon>Niallia</taxon>
    </lineage>
</organism>
<sequence>MYLCEICGGKEGLQENMEETFQAVTLHICENCRDDRKNYSFDD</sequence>
<name>A0ABZ2C5Z9_9BACI</name>
<dbReference type="EMBL" id="CP137640">
    <property type="protein sequence ID" value="WVX78765.1"/>
    <property type="molecule type" value="Genomic_DNA"/>
</dbReference>
<reference evidence="1 2" key="1">
    <citation type="submission" date="2023-10" db="EMBL/GenBank/DDBJ databases">
        <title>Niallia locisalis sp.nov. isolated from a salt pond sample.</title>
        <authorList>
            <person name="Li X.-J."/>
            <person name="Dong L."/>
        </authorList>
    </citation>
    <scope>NUCLEOTIDE SEQUENCE [LARGE SCALE GENOMIC DNA]</scope>
    <source>
        <strain evidence="1 2">DSM 29761</strain>
    </source>
</reference>
<protein>
    <submittedName>
        <fullName evidence="1">Uncharacterized protein</fullName>
    </submittedName>
</protein>
<evidence type="ECO:0000313" key="2">
    <source>
        <dbReference type="Proteomes" id="UP001357223"/>
    </source>
</evidence>
<keyword evidence="2" id="KW-1185">Reference proteome</keyword>
<dbReference type="Proteomes" id="UP001357223">
    <property type="component" value="Chromosome"/>
</dbReference>
<dbReference type="RefSeq" id="WP_338447700.1">
    <property type="nucleotide sequence ID" value="NZ_CP137640.1"/>
</dbReference>
<gene>
    <name evidence="1" type="ORF">R4Z09_15710</name>
</gene>
<accession>A0ABZ2C5Z9</accession>
<evidence type="ECO:0000313" key="1">
    <source>
        <dbReference type="EMBL" id="WVX78765.1"/>
    </source>
</evidence>